<dbReference type="InterPro" id="IPR002591">
    <property type="entry name" value="Phosphodiest/P_Trfase"/>
</dbReference>
<sequence>MIGELAYGSAALPDLLPSVLGELGVPGESGPLALDLPPRVAVLLVDGLGLNLLRRHADLAPYLSSLLPDAGTLAVGFPSTTATSLTSFGTGLPPGAHGVLGLSMRGPDGAVLNALHWDAAKVDPEQWQPHLTAFERAAAAGVEVRSFGPGRFRGTGLNGAAFRGVPLDPSESAGELVAATLDALADAPGRDRVLAYTYYGDLDATGHRKGVGSAAWRHQLAHVDRLAEQIGTALPPGSALLVTADHGMVDLVDDLRIDVDAEPELREGVELLSGEARARYVHARPGAAADVLEAWRARLTDGWIVLSREEAVAAGWYGPSLDPRMADRIGDVIAVATGAGSLVATKTEHPFFAQLIGMHGSLSEDELLVPLLRVRA</sequence>
<evidence type="ECO:0000313" key="2">
    <source>
        <dbReference type="Proteomes" id="UP001500957"/>
    </source>
</evidence>
<dbReference type="PANTHER" id="PTHR10151">
    <property type="entry name" value="ECTONUCLEOTIDE PYROPHOSPHATASE/PHOSPHODIESTERASE"/>
    <property type="match status" value="1"/>
</dbReference>
<protein>
    <submittedName>
        <fullName evidence="1">Alkaline phosphatase family protein</fullName>
    </submittedName>
</protein>
<accession>A0ABP3SGJ2</accession>
<organism evidence="1 2">
    <name type="scientific">Sporichthya brevicatena</name>
    <dbReference type="NCBI Taxonomy" id="171442"/>
    <lineage>
        <taxon>Bacteria</taxon>
        <taxon>Bacillati</taxon>
        <taxon>Actinomycetota</taxon>
        <taxon>Actinomycetes</taxon>
        <taxon>Sporichthyales</taxon>
        <taxon>Sporichthyaceae</taxon>
        <taxon>Sporichthya</taxon>
    </lineage>
</organism>
<dbReference type="EMBL" id="BAAAHE010000055">
    <property type="protein sequence ID" value="GAA0637951.1"/>
    <property type="molecule type" value="Genomic_DNA"/>
</dbReference>
<name>A0ABP3SGJ2_9ACTN</name>
<dbReference type="Proteomes" id="UP001500957">
    <property type="component" value="Unassembled WGS sequence"/>
</dbReference>
<dbReference type="PANTHER" id="PTHR10151:SF120">
    <property type="entry name" value="BIS(5'-ADENOSYL)-TRIPHOSPHATASE"/>
    <property type="match status" value="1"/>
</dbReference>
<evidence type="ECO:0000313" key="1">
    <source>
        <dbReference type="EMBL" id="GAA0637951.1"/>
    </source>
</evidence>
<reference evidence="2" key="1">
    <citation type="journal article" date="2019" name="Int. J. Syst. Evol. Microbiol.">
        <title>The Global Catalogue of Microorganisms (GCM) 10K type strain sequencing project: providing services to taxonomists for standard genome sequencing and annotation.</title>
        <authorList>
            <consortium name="The Broad Institute Genomics Platform"/>
            <consortium name="The Broad Institute Genome Sequencing Center for Infectious Disease"/>
            <person name="Wu L."/>
            <person name="Ma J."/>
        </authorList>
    </citation>
    <scope>NUCLEOTIDE SEQUENCE [LARGE SCALE GENOMIC DNA]</scope>
    <source>
        <strain evidence="2">JCM 10671</strain>
    </source>
</reference>
<proteinExistence type="predicted"/>
<dbReference type="Gene3D" id="3.40.720.10">
    <property type="entry name" value="Alkaline Phosphatase, subunit A"/>
    <property type="match status" value="1"/>
</dbReference>
<comment type="caution">
    <text evidence="1">The sequence shown here is derived from an EMBL/GenBank/DDBJ whole genome shotgun (WGS) entry which is preliminary data.</text>
</comment>
<dbReference type="InterPro" id="IPR017850">
    <property type="entry name" value="Alkaline_phosphatase_core_sf"/>
</dbReference>
<dbReference type="SUPFAM" id="SSF53649">
    <property type="entry name" value="Alkaline phosphatase-like"/>
    <property type="match status" value="1"/>
</dbReference>
<gene>
    <name evidence="1" type="ORF">GCM10009547_47950</name>
</gene>
<keyword evidence="2" id="KW-1185">Reference proteome</keyword>
<dbReference type="RefSeq" id="WP_344609618.1">
    <property type="nucleotide sequence ID" value="NZ_BAAAHE010000055.1"/>
</dbReference>
<dbReference type="Pfam" id="PF01663">
    <property type="entry name" value="Phosphodiest"/>
    <property type="match status" value="1"/>
</dbReference>